<evidence type="ECO:0000256" key="3">
    <source>
        <dbReference type="ARBA" id="ARBA00022737"/>
    </source>
</evidence>
<keyword evidence="5" id="KW-0862">Zinc</keyword>
<feature type="domain" description="C2H2-type" evidence="10">
    <location>
        <begin position="113"/>
        <end position="140"/>
    </location>
</feature>
<dbReference type="Proteomes" id="UP000075881">
    <property type="component" value="Unassembled WGS sequence"/>
</dbReference>
<dbReference type="STRING" id="43041.A0A182K4R1"/>
<evidence type="ECO:0000259" key="10">
    <source>
        <dbReference type="PROSITE" id="PS50157"/>
    </source>
</evidence>
<evidence type="ECO:0000256" key="9">
    <source>
        <dbReference type="PROSITE-ProRule" id="PRU00042"/>
    </source>
</evidence>
<comment type="subcellular location">
    <subcellularLocation>
        <location evidence="1">Nucleus</location>
    </subcellularLocation>
</comment>
<keyword evidence="7" id="KW-0804">Transcription</keyword>
<dbReference type="AlphaFoldDB" id="A0A182K4R1"/>
<sequence>MACDDELFAYSANYIEPGEILFDADEMQKLFLAWDGSFNPPPPRYPDVSYQRKRGRRKLLLCELCGKTVVDITRHYENHSEPTYSCPHCPVKMKQKSNITNHVLQVHLRKPSRTCKICGIGFIHHKTYRYHMLTHEGEGKTFECKDCSKTFPNAIYLRDHFNRLHNIVKTVRKAEPGDKVRRTTQKKKQ</sequence>
<accession>A0A182K4R1</accession>
<organism evidence="11 12">
    <name type="scientific">Anopheles christyi</name>
    <dbReference type="NCBI Taxonomy" id="43041"/>
    <lineage>
        <taxon>Eukaryota</taxon>
        <taxon>Metazoa</taxon>
        <taxon>Ecdysozoa</taxon>
        <taxon>Arthropoda</taxon>
        <taxon>Hexapoda</taxon>
        <taxon>Insecta</taxon>
        <taxon>Pterygota</taxon>
        <taxon>Neoptera</taxon>
        <taxon>Endopterygota</taxon>
        <taxon>Diptera</taxon>
        <taxon>Nematocera</taxon>
        <taxon>Culicoidea</taxon>
        <taxon>Culicidae</taxon>
        <taxon>Anophelinae</taxon>
        <taxon>Anopheles</taxon>
    </lineage>
</organism>
<dbReference type="Pfam" id="PF00096">
    <property type="entry name" value="zf-C2H2"/>
    <property type="match status" value="2"/>
</dbReference>
<keyword evidence="4 9" id="KW-0863">Zinc-finger</keyword>
<dbReference type="GO" id="GO:0008270">
    <property type="term" value="F:zinc ion binding"/>
    <property type="evidence" value="ECO:0007669"/>
    <property type="project" value="UniProtKB-KW"/>
</dbReference>
<reference evidence="12" key="1">
    <citation type="submission" date="2013-03" db="EMBL/GenBank/DDBJ databases">
        <title>The Genome Sequence of Anopheles christyi ACHKN1017.</title>
        <authorList>
            <consortium name="The Broad Institute Genomics Platform"/>
            <person name="Neafsey D.E."/>
            <person name="Besansky N."/>
            <person name="Walker B."/>
            <person name="Young S.K."/>
            <person name="Zeng Q."/>
            <person name="Gargeya S."/>
            <person name="Fitzgerald M."/>
            <person name="Haas B."/>
            <person name="Abouelleil A."/>
            <person name="Allen A.W."/>
            <person name="Alvarado L."/>
            <person name="Arachchi H.M."/>
            <person name="Berlin A.M."/>
            <person name="Chapman S.B."/>
            <person name="Gainer-Dewar J."/>
            <person name="Goldberg J."/>
            <person name="Griggs A."/>
            <person name="Gujja S."/>
            <person name="Hansen M."/>
            <person name="Howarth C."/>
            <person name="Imamovic A."/>
            <person name="Ireland A."/>
            <person name="Larimer J."/>
            <person name="McCowan C."/>
            <person name="Murphy C."/>
            <person name="Pearson M."/>
            <person name="Poon T.W."/>
            <person name="Priest M."/>
            <person name="Roberts A."/>
            <person name="Saif S."/>
            <person name="Shea T."/>
            <person name="Sisk P."/>
            <person name="Sykes S."/>
            <person name="Wortman J."/>
            <person name="Nusbaum C."/>
            <person name="Birren B."/>
        </authorList>
    </citation>
    <scope>NUCLEOTIDE SEQUENCE [LARGE SCALE GENOMIC DNA]</scope>
    <source>
        <strain evidence="12">ACHKN1017</strain>
    </source>
</reference>
<keyword evidence="12" id="KW-1185">Reference proteome</keyword>
<keyword evidence="8" id="KW-0539">Nucleus</keyword>
<dbReference type="VEuPathDB" id="VectorBase:ACHR005746"/>
<dbReference type="Gene3D" id="3.30.160.60">
    <property type="entry name" value="Classic Zinc Finger"/>
    <property type="match status" value="2"/>
</dbReference>
<dbReference type="GO" id="GO:0000981">
    <property type="term" value="F:DNA-binding transcription factor activity, RNA polymerase II-specific"/>
    <property type="evidence" value="ECO:0007669"/>
    <property type="project" value="TreeGrafter"/>
</dbReference>
<evidence type="ECO:0000313" key="11">
    <source>
        <dbReference type="EnsemblMetazoa" id="ACHR005746-PA"/>
    </source>
</evidence>
<dbReference type="PANTHER" id="PTHR24394:SF48">
    <property type="entry name" value="ZINC FINGER PROTEIN 771"/>
    <property type="match status" value="1"/>
</dbReference>
<dbReference type="PROSITE" id="PS00028">
    <property type="entry name" value="ZINC_FINGER_C2H2_1"/>
    <property type="match status" value="3"/>
</dbReference>
<dbReference type="EnsemblMetazoa" id="ACHR005746-RA">
    <property type="protein sequence ID" value="ACHR005746-PA"/>
    <property type="gene ID" value="ACHR005746"/>
</dbReference>
<dbReference type="SUPFAM" id="SSF57667">
    <property type="entry name" value="beta-beta-alpha zinc fingers"/>
    <property type="match status" value="2"/>
</dbReference>
<feature type="domain" description="C2H2-type" evidence="10">
    <location>
        <begin position="142"/>
        <end position="170"/>
    </location>
</feature>
<evidence type="ECO:0000256" key="4">
    <source>
        <dbReference type="ARBA" id="ARBA00022771"/>
    </source>
</evidence>
<name>A0A182K4R1_9DIPT</name>
<proteinExistence type="predicted"/>
<dbReference type="GO" id="GO:0005634">
    <property type="term" value="C:nucleus"/>
    <property type="evidence" value="ECO:0007669"/>
    <property type="project" value="UniProtKB-SubCell"/>
</dbReference>
<evidence type="ECO:0000256" key="8">
    <source>
        <dbReference type="ARBA" id="ARBA00023242"/>
    </source>
</evidence>
<evidence type="ECO:0000256" key="5">
    <source>
        <dbReference type="ARBA" id="ARBA00022833"/>
    </source>
</evidence>
<dbReference type="SMART" id="SM00355">
    <property type="entry name" value="ZnF_C2H2"/>
    <property type="match status" value="4"/>
</dbReference>
<dbReference type="InterPro" id="IPR036236">
    <property type="entry name" value="Znf_C2H2_sf"/>
</dbReference>
<dbReference type="PROSITE" id="PS50157">
    <property type="entry name" value="ZINC_FINGER_C2H2_2"/>
    <property type="match status" value="2"/>
</dbReference>
<evidence type="ECO:0000256" key="6">
    <source>
        <dbReference type="ARBA" id="ARBA00023015"/>
    </source>
</evidence>
<reference evidence="11" key="2">
    <citation type="submission" date="2020-05" db="UniProtKB">
        <authorList>
            <consortium name="EnsemblMetazoa"/>
        </authorList>
    </citation>
    <scope>IDENTIFICATION</scope>
    <source>
        <strain evidence="11">ACHKN1017</strain>
    </source>
</reference>
<dbReference type="GO" id="GO:0003677">
    <property type="term" value="F:DNA binding"/>
    <property type="evidence" value="ECO:0007669"/>
    <property type="project" value="UniProtKB-KW"/>
</dbReference>
<evidence type="ECO:0000256" key="1">
    <source>
        <dbReference type="ARBA" id="ARBA00004123"/>
    </source>
</evidence>
<keyword evidence="3" id="KW-0677">Repeat</keyword>
<evidence type="ECO:0000256" key="7">
    <source>
        <dbReference type="ARBA" id="ARBA00023163"/>
    </source>
</evidence>
<keyword evidence="2" id="KW-0479">Metal-binding</keyword>
<evidence type="ECO:0000256" key="2">
    <source>
        <dbReference type="ARBA" id="ARBA00022723"/>
    </source>
</evidence>
<evidence type="ECO:0000313" key="12">
    <source>
        <dbReference type="Proteomes" id="UP000075881"/>
    </source>
</evidence>
<protein>
    <recommendedName>
        <fullName evidence="10">C2H2-type domain-containing protein</fullName>
    </recommendedName>
</protein>
<dbReference type="InterPro" id="IPR013087">
    <property type="entry name" value="Znf_C2H2_type"/>
</dbReference>
<dbReference type="PANTHER" id="PTHR24394">
    <property type="entry name" value="ZINC FINGER PROTEIN"/>
    <property type="match status" value="1"/>
</dbReference>
<keyword evidence="6" id="KW-0805">Transcription regulation</keyword>